<reference evidence="5 6" key="2">
    <citation type="submission" date="2024-10" db="EMBL/GenBank/DDBJ databases">
        <authorList>
            <person name="Ryan C."/>
        </authorList>
    </citation>
    <scope>NUCLEOTIDE SEQUENCE [LARGE SCALE GENOMIC DNA]</scope>
</reference>
<dbReference type="AlphaFoldDB" id="A0ABC9BPW6"/>
<dbReference type="Gene3D" id="2.60.40.760">
    <property type="entry name" value="Expansin, cellulose-binding-like domain"/>
    <property type="match status" value="1"/>
</dbReference>
<dbReference type="PROSITE" id="PS50843">
    <property type="entry name" value="EXPANSIN_CBD"/>
    <property type="match status" value="1"/>
</dbReference>
<feature type="transmembrane region" description="Helical" evidence="3">
    <location>
        <begin position="62"/>
        <end position="86"/>
    </location>
</feature>
<dbReference type="PRINTS" id="PR00829">
    <property type="entry name" value="LOLP1ALLERGN"/>
</dbReference>
<name>A0ABC9BPW6_9POAL</name>
<organism evidence="5 6">
    <name type="scientific">Urochloa decumbens</name>
    <dbReference type="NCBI Taxonomy" id="240449"/>
    <lineage>
        <taxon>Eukaryota</taxon>
        <taxon>Viridiplantae</taxon>
        <taxon>Streptophyta</taxon>
        <taxon>Embryophyta</taxon>
        <taxon>Tracheophyta</taxon>
        <taxon>Spermatophyta</taxon>
        <taxon>Magnoliopsida</taxon>
        <taxon>Liliopsida</taxon>
        <taxon>Poales</taxon>
        <taxon>Poaceae</taxon>
        <taxon>PACMAD clade</taxon>
        <taxon>Panicoideae</taxon>
        <taxon>Panicodae</taxon>
        <taxon>Paniceae</taxon>
        <taxon>Melinidinae</taxon>
        <taxon>Urochloa</taxon>
    </lineage>
</organism>
<dbReference type="EMBL" id="OZ075136">
    <property type="protein sequence ID" value="CAL5004457.1"/>
    <property type="molecule type" value="Genomic_DNA"/>
</dbReference>
<evidence type="ECO:0000259" key="4">
    <source>
        <dbReference type="PROSITE" id="PS50843"/>
    </source>
</evidence>
<proteinExistence type="predicted"/>
<evidence type="ECO:0000313" key="6">
    <source>
        <dbReference type="Proteomes" id="UP001497457"/>
    </source>
</evidence>
<keyword evidence="6" id="KW-1185">Reference proteome</keyword>
<dbReference type="InterPro" id="IPR005795">
    <property type="entry name" value="LolPI"/>
</dbReference>
<comment type="subcellular location">
    <subcellularLocation>
        <location evidence="1">Secreted</location>
    </subcellularLocation>
</comment>
<evidence type="ECO:0000256" key="2">
    <source>
        <dbReference type="ARBA" id="ARBA00022525"/>
    </source>
</evidence>
<evidence type="ECO:0000313" key="5">
    <source>
        <dbReference type="EMBL" id="CAL5004457.1"/>
    </source>
</evidence>
<keyword evidence="2" id="KW-0964">Secreted</keyword>
<dbReference type="SUPFAM" id="SSF49590">
    <property type="entry name" value="PHL pollen allergen"/>
    <property type="match status" value="1"/>
</dbReference>
<sequence length="175" mass="18779">MARRTSMPAFLASTTHKYVPQLQHQSQHTHPSIPQSNKKQARLRALIALASSPPTMASRSSILLATAALAALFAIGSCTTPLTFAVGKGSKPGHLILTPNVATISDVEIKEHGGDDFSFSLKEGPKGTWTLDTKSPLKYPLCIRFAVKSGGYRIADDVIPENFKAGTTYKTTLSI</sequence>
<gene>
    <name evidence="5" type="ORF">URODEC1_LOCUS66905</name>
</gene>
<keyword evidence="3" id="KW-1133">Transmembrane helix</keyword>
<dbReference type="InterPro" id="IPR036749">
    <property type="entry name" value="Expansin_CBD_sf"/>
</dbReference>
<keyword evidence="3" id="KW-0812">Transmembrane</keyword>
<accession>A0ABC9BPW6</accession>
<evidence type="ECO:0000256" key="3">
    <source>
        <dbReference type="SAM" id="Phobius"/>
    </source>
</evidence>
<reference evidence="6" key="1">
    <citation type="submission" date="2024-06" db="EMBL/GenBank/DDBJ databases">
        <authorList>
            <person name="Ryan C."/>
        </authorList>
    </citation>
    <scope>NUCLEOTIDE SEQUENCE [LARGE SCALE GENOMIC DNA]</scope>
</reference>
<dbReference type="GO" id="GO:0005576">
    <property type="term" value="C:extracellular region"/>
    <property type="evidence" value="ECO:0007669"/>
    <property type="project" value="UniProtKB-SubCell"/>
</dbReference>
<feature type="domain" description="Expansin-like CBD" evidence="4">
    <location>
        <begin position="103"/>
        <end position="171"/>
    </location>
</feature>
<protein>
    <recommendedName>
        <fullName evidence="4">Expansin-like CBD domain-containing protein</fullName>
    </recommendedName>
</protein>
<keyword evidence="3" id="KW-0472">Membrane</keyword>
<dbReference type="Proteomes" id="UP001497457">
    <property type="component" value="Chromosome 26rd"/>
</dbReference>
<dbReference type="Pfam" id="PF01357">
    <property type="entry name" value="Expansin_C"/>
    <property type="match status" value="1"/>
</dbReference>
<dbReference type="InterPro" id="IPR007117">
    <property type="entry name" value="Expansin_CBD"/>
</dbReference>
<evidence type="ECO:0000256" key="1">
    <source>
        <dbReference type="ARBA" id="ARBA00004613"/>
    </source>
</evidence>